<evidence type="ECO:0000313" key="2">
    <source>
        <dbReference type="Proteomes" id="UP001154282"/>
    </source>
</evidence>
<organism evidence="1 2">
    <name type="scientific">Linum tenue</name>
    <dbReference type="NCBI Taxonomy" id="586396"/>
    <lineage>
        <taxon>Eukaryota</taxon>
        <taxon>Viridiplantae</taxon>
        <taxon>Streptophyta</taxon>
        <taxon>Embryophyta</taxon>
        <taxon>Tracheophyta</taxon>
        <taxon>Spermatophyta</taxon>
        <taxon>Magnoliopsida</taxon>
        <taxon>eudicotyledons</taxon>
        <taxon>Gunneridae</taxon>
        <taxon>Pentapetalae</taxon>
        <taxon>rosids</taxon>
        <taxon>fabids</taxon>
        <taxon>Malpighiales</taxon>
        <taxon>Linaceae</taxon>
        <taxon>Linum</taxon>
    </lineage>
</organism>
<dbReference type="Proteomes" id="UP001154282">
    <property type="component" value="Unassembled WGS sequence"/>
</dbReference>
<comment type="caution">
    <text evidence="1">The sequence shown here is derived from an EMBL/GenBank/DDBJ whole genome shotgun (WGS) entry which is preliminary data.</text>
</comment>
<dbReference type="GO" id="GO:0016504">
    <property type="term" value="F:peptidase activator activity"/>
    <property type="evidence" value="ECO:0007669"/>
    <property type="project" value="InterPro"/>
</dbReference>
<dbReference type="PANTHER" id="PTHR32170:SF3">
    <property type="entry name" value="PROTEASOME ACTIVATOR COMPLEX SUBUNIT 4"/>
    <property type="match status" value="1"/>
</dbReference>
<dbReference type="AlphaFoldDB" id="A0AAV0IHA5"/>
<dbReference type="PANTHER" id="PTHR32170">
    <property type="entry name" value="PROTEASOME ACTIVATOR COMPLEX SUBUNIT 4"/>
    <property type="match status" value="1"/>
</dbReference>
<proteinExistence type="predicted"/>
<dbReference type="GO" id="GO:0005634">
    <property type="term" value="C:nucleus"/>
    <property type="evidence" value="ECO:0007669"/>
    <property type="project" value="TreeGrafter"/>
</dbReference>
<dbReference type="GO" id="GO:0070628">
    <property type="term" value="F:proteasome binding"/>
    <property type="evidence" value="ECO:0007669"/>
    <property type="project" value="InterPro"/>
</dbReference>
<evidence type="ECO:0000313" key="1">
    <source>
        <dbReference type="EMBL" id="CAI0396881.1"/>
    </source>
</evidence>
<dbReference type="GO" id="GO:0005829">
    <property type="term" value="C:cytosol"/>
    <property type="evidence" value="ECO:0007669"/>
    <property type="project" value="TreeGrafter"/>
</dbReference>
<sequence>MVVGFGGSDMHLYNAWLPPPVAEETKKEGEAFSRVVSSMRSSYKPEDPDSVYATLKWISVLDVFLKAKSDVALEDVTAVVEIGLELFGVSQDKLYVQVRWGNILVRVLNKYRKKLTLKVQWRPLYDTLVHTHFSRSTGPEGWRVRQRHFEAITSLVRSCRRFFPAGSASEIWSEFSSLMENPWHNSSFEGSGFVRLFLPTNLENQDFYTNDWVRKTMELWESIPNCQFWNSQWSAVIARALKKIAKFVRTNILPAAIAEVGLLCCACVHTNPEEAVSALVEPMLSAVISSLKGTPATGFGGRGVLETSVLSKVNGAGDHLLRFLIGILVLYYPVDQYRCILSHPAARALEEWIGTKDYGDEDPSIAPKWHVPNDTEVQFANELLNLHLQSALDDLMRICQDRIHSDPGNEKLHLKVTLLRIDSSLQGVLSCLPDFSPASRNGIVNDPSYIPFLIAGATGTTVGSSELRENAAEIVHYACK</sequence>
<protein>
    <recommendedName>
        <fullName evidence="3">Proteasome activator Blm10 mid region domain-containing protein</fullName>
    </recommendedName>
</protein>
<dbReference type="EMBL" id="CAMGYJ010000004">
    <property type="protein sequence ID" value="CAI0396881.1"/>
    <property type="molecule type" value="Genomic_DNA"/>
</dbReference>
<reference evidence="1" key="1">
    <citation type="submission" date="2022-08" db="EMBL/GenBank/DDBJ databases">
        <authorList>
            <person name="Gutierrez-Valencia J."/>
        </authorList>
    </citation>
    <scope>NUCLEOTIDE SEQUENCE</scope>
</reference>
<keyword evidence="2" id="KW-1185">Reference proteome</keyword>
<dbReference type="InterPro" id="IPR035309">
    <property type="entry name" value="PSME4"/>
</dbReference>
<evidence type="ECO:0008006" key="3">
    <source>
        <dbReference type="Google" id="ProtNLM"/>
    </source>
</evidence>
<accession>A0AAV0IHA5</accession>
<name>A0AAV0IHA5_9ROSI</name>
<gene>
    <name evidence="1" type="ORF">LITE_LOCUS9325</name>
</gene>
<dbReference type="GO" id="GO:0010499">
    <property type="term" value="P:proteasomal ubiquitin-independent protein catabolic process"/>
    <property type="evidence" value="ECO:0007669"/>
    <property type="project" value="TreeGrafter"/>
</dbReference>